<protein>
    <submittedName>
        <fullName evidence="4">NAD(P)H-dependent oxidoreductase</fullName>
    </submittedName>
</protein>
<dbReference type="InterPro" id="IPR003680">
    <property type="entry name" value="Flavodoxin_fold"/>
</dbReference>
<organism evidence="4 5">
    <name type="scientific">Billgrantia bachuensis</name>
    <dbReference type="NCBI Taxonomy" id="2717286"/>
    <lineage>
        <taxon>Bacteria</taxon>
        <taxon>Pseudomonadati</taxon>
        <taxon>Pseudomonadota</taxon>
        <taxon>Gammaproteobacteria</taxon>
        <taxon>Oceanospirillales</taxon>
        <taxon>Halomonadaceae</taxon>
        <taxon>Billgrantia</taxon>
    </lineage>
</organism>
<comment type="similarity">
    <text evidence="1">Belongs to the NAD(P)H dehydrogenase (quinone) family.</text>
</comment>
<dbReference type="Proteomes" id="UP001318321">
    <property type="component" value="Unassembled WGS sequence"/>
</dbReference>
<dbReference type="InterPro" id="IPR029039">
    <property type="entry name" value="Flavoprotein-like_sf"/>
</dbReference>
<sequence>MNVFIVYAHHDPNSFAKAMLDRALLALSDQGHETCVSDLNAMKFKAVTDDHDFIALRPEGGPGSGTDYQTRQRIASKNRGYSQDILDEVDKLEWADAVIFLFPYYFFHFPAILKGWTDRVLAYDLFYSNDHPEIGDYGRGGLAGKRAMLGVTFGAPRPPKGAGPSRHFERLEAIQSGALNYVGLDAMAPFVAWAVAHVSHEQRVAYLDEWEGRVRSLFTDEPELRAADGPTPPPELLLGRLRAPGDRVRPYGGNKAIAGVVLVAQLKAPRRRAGDHQPGWPADRPASIASYLAETDQSIQKKLMMVPVPPTRAAPEV</sequence>
<comment type="caution">
    <text evidence="4">The sequence shown here is derived from an EMBL/GenBank/DDBJ whole genome shotgun (WGS) entry which is preliminary data.</text>
</comment>
<evidence type="ECO:0000313" key="4">
    <source>
        <dbReference type="EMBL" id="NIC05346.1"/>
    </source>
</evidence>
<evidence type="ECO:0000256" key="2">
    <source>
        <dbReference type="ARBA" id="ARBA00023002"/>
    </source>
</evidence>
<dbReference type="PANTHER" id="PTHR10204:SF34">
    <property type="entry name" value="NAD(P)H DEHYDROGENASE [QUINONE] 1 ISOFORM 1"/>
    <property type="match status" value="1"/>
</dbReference>
<evidence type="ECO:0000313" key="5">
    <source>
        <dbReference type="Proteomes" id="UP001318321"/>
    </source>
</evidence>
<keyword evidence="2" id="KW-0560">Oxidoreductase</keyword>
<evidence type="ECO:0000256" key="1">
    <source>
        <dbReference type="ARBA" id="ARBA00006252"/>
    </source>
</evidence>
<name>A0ABX0PPX7_9GAMM</name>
<evidence type="ECO:0000259" key="3">
    <source>
        <dbReference type="Pfam" id="PF02525"/>
    </source>
</evidence>
<dbReference type="EMBL" id="JAAQTO010000018">
    <property type="protein sequence ID" value="NIC05346.1"/>
    <property type="molecule type" value="Genomic_DNA"/>
</dbReference>
<keyword evidence="5" id="KW-1185">Reference proteome</keyword>
<dbReference type="PANTHER" id="PTHR10204">
    <property type="entry name" value="NAD P H OXIDOREDUCTASE-RELATED"/>
    <property type="match status" value="1"/>
</dbReference>
<dbReference type="SUPFAM" id="SSF52218">
    <property type="entry name" value="Flavoproteins"/>
    <property type="match status" value="1"/>
</dbReference>
<dbReference type="Pfam" id="PF02525">
    <property type="entry name" value="Flavodoxin_2"/>
    <property type="match status" value="1"/>
</dbReference>
<dbReference type="InterPro" id="IPR051545">
    <property type="entry name" value="NAD(P)H_dehydrogenase_qn"/>
</dbReference>
<accession>A0ABX0PPX7</accession>
<feature type="domain" description="Flavodoxin-like fold" evidence="3">
    <location>
        <begin position="1"/>
        <end position="211"/>
    </location>
</feature>
<dbReference type="RefSeq" id="WP_167112825.1">
    <property type="nucleotide sequence ID" value="NZ_JAAQTO010000018.1"/>
</dbReference>
<reference evidence="4 5" key="1">
    <citation type="submission" date="2020-03" db="EMBL/GenBank/DDBJ databases">
        <title>Identification of Halomonas strains.</title>
        <authorList>
            <person name="Xiao Z."/>
            <person name="Dong F."/>
            <person name="Wang Z."/>
            <person name="Zhao J.-Y."/>
        </authorList>
    </citation>
    <scope>NUCLEOTIDE SEQUENCE [LARGE SCALE GENOMIC DNA]</scope>
    <source>
        <strain evidence="4 5">DX6</strain>
    </source>
</reference>
<gene>
    <name evidence="4" type="ORF">HBJ55_07910</name>
</gene>
<proteinExistence type="inferred from homology"/>
<dbReference type="Gene3D" id="3.40.50.360">
    <property type="match status" value="1"/>
</dbReference>